<evidence type="ECO:0000256" key="1">
    <source>
        <dbReference type="SAM" id="MobiDB-lite"/>
    </source>
</evidence>
<evidence type="ECO:0000313" key="2">
    <source>
        <dbReference type="EMBL" id="MBB3040031.1"/>
    </source>
</evidence>
<protein>
    <submittedName>
        <fullName evidence="2">Uncharacterized protein</fullName>
    </submittedName>
</protein>
<evidence type="ECO:0000313" key="3">
    <source>
        <dbReference type="Proteomes" id="UP000567922"/>
    </source>
</evidence>
<accession>A0A839RWB6</accession>
<dbReference type="AlphaFoldDB" id="A0A839RWB6"/>
<sequence length="199" mass="20423">MRQCPGLHRQGERGPATPHDRVEIGTDSDHVSAPAVSLGSGAWETRRLTGPGANGAVAVSDAPAFETAACRAQDGGPVAAAFAYGWQHQAATSPWPQAPRRVELLTALWAFREDPAEGSRSVDAFDDAEVALDAVGEGGQCFLVGSALAHRDGLLKAVELDQDGALGDSGVIPRDPTANDEGPATPGLDGQPGQLVVSG</sequence>
<dbReference type="EMBL" id="JACHWS010000006">
    <property type="protein sequence ID" value="MBB3040031.1"/>
    <property type="molecule type" value="Genomic_DNA"/>
</dbReference>
<gene>
    <name evidence="2" type="ORF">FHU29_004526</name>
</gene>
<name>A0A839RWB6_9ACTN</name>
<proteinExistence type="predicted"/>
<organism evidence="2 3">
    <name type="scientific">Hoyosella altamirensis</name>
    <dbReference type="NCBI Taxonomy" id="616997"/>
    <lineage>
        <taxon>Bacteria</taxon>
        <taxon>Bacillati</taxon>
        <taxon>Actinomycetota</taxon>
        <taxon>Actinomycetes</taxon>
        <taxon>Mycobacteriales</taxon>
        <taxon>Hoyosellaceae</taxon>
        <taxon>Hoyosella</taxon>
    </lineage>
</organism>
<comment type="caution">
    <text evidence="2">The sequence shown here is derived from an EMBL/GenBank/DDBJ whole genome shotgun (WGS) entry which is preliminary data.</text>
</comment>
<keyword evidence="3" id="KW-1185">Reference proteome</keyword>
<reference evidence="2 3" key="1">
    <citation type="submission" date="2020-08" db="EMBL/GenBank/DDBJ databases">
        <title>Sequencing the genomes of 1000 actinobacteria strains.</title>
        <authorList>
            <person name="Klenk H.-P."/>
        </authorList>
    </citation>
    <scope>NUCLEOTIDE SEQUENCE [LARGE SCALE GENOMIC DNA]</scope>
    <source>
        <strain evidence="2 3">DSM 45258</strain>
    </source>
</reference>
<feature type="region of interest" description="Disordered" evidence="1">
    <location>
        <begin position="1"/>
        <end position="33"/>
    </location>
</feature>
<feature type="region of interest" description="Disordered" evidence="1">
    <location>
        <begin position="165"/>
        <end position="199"/>
    </location>
</feature>
<dbReference type="Proteomes" id="UP000567922">
    <property type="component" value="Unassembled WGS sequence"/>
</dbReference>
<feature type="compositionally biased region" description="Basic and acidic residues" evidence="1">
    <location>
        <begin position="18"/>
        <end position="30"/>
    </location>
</feature>